<comment type="caution">
    <text evidence="1">The sequence shown here is derived from an EMBL/GenBank/DDBJ whole genome shotgun (WGS) entry which is preliminary data.</text>
</comment>
<dbReference type="Pfam" id="PF10612">
    <property type="entry name" value="Spore-coat_CotZ"/>
    <property type="match status" value="1"/>
</dbReference>
<evidence type="ECO:0000313" key="2">
    <source>
        <dbReference type="Proteomes" id="UP000823937"/>
    </source>
</evidence>
<accession>A0A9D1PPH5</accession>
<keyword evidence="1" id="KW-0167">Capsid protein</keyword>
<dbReference type="Proteomes" id="UP000823937">
    <property type="component" value="Unassembled WGS sequence"/>
</dbReference>
<evidence type="ECO:0000313" key="1">
    <source>
        <dbReference type="EMBL" id="HIV75817.1"/>
    </source>
</evidence>
<dbReference type="EMBL" id="DXHX01000172">
    <property type="protein sequence ID" value="HIV75817.1"/>
    <property type="molecule type" value="Genomic_DNA"/>
</dbReference>
<name>A0A9D1PPH5_9BACI</name>
<keyword evidence="1" id="KW-0946">Virion</keyword>
<dbReference type="InterPro" id="IPR019593">
    <property type="entry name" value="Spore_coat_protein_Z/Y"/>
</dbReference>
<dbReference type="AlphaFoldDB" id="A0A9D1PPH5"/>
<reference evidence="1" key="1">
    <citation type="journal article" date="2021" name="PeerJ">
        <title>Extensive microbial diversity within the chicken gut microbiome revealed by metagenomics and culture.</title>
        <authorList>
            <person name="Gilroy R."/>
            <person name="Ravi A."/>
            <person name="Getino M."/>
            <person name="Pursley I."/>
            <person name="Horton D.L."/>
            <person name="Alikhan N.F."/>
            <person name="Baker D."/>
            <person name="Gharbi K."/>
            <person name="Hall N."/>
            <person name="Watson M."/>
            <person name="Adriaenssens E.M."/>
            <person name="Foster-Nyarko E."/>
            <person name="Jarju S."/>
            <person name="Secka A."/>
            <person name="Antonio M."/>
            <person name="Oren A."/>
            <person name="Chaudhuri R.R."/>
            <person name="La Ragione R."/>
            <person name="Hildebrand F."/>
            <person name="Pallen M.J."/>
        </authorList>
    </citation>
    <scope>NUCLEOTIDE SEQUENCE</scope>
    <source>
        <strain evidence="1">CHK169-2315</strain>
    </source>
</reference>
<organism evidence="1 2">
    <name type="scientific">Candidatus Pseudogracilibacillus intestinigallinarum</name>
    <dbReference type="NCBI Taxonomy" id="2838742"/>
    <lineage>
        <taxon>Bacteria</taxon>
        <taxon>Bacillati</taxon>
        <taxon>Bacillota</taxon>
        <taxon>Bacilli</taxon>
        <taxon>Bacillales</taxon>
        <taxon>Bacillaceae</taxon>
        <taxon>Pseudogracilibacillus</taxon>
    </lineage>
</organism>
<gene>
    <name evidence="1" type="ORF">H9895_12140</name>
</gene>
<sequence length="152" mass="16826">MSCGKEMHTGSCVCNVLKEIARAQKDITEFHCDTSCEKSINDLLGDTEVRNNLDTVPFILYCDSGCKPFKGYGAHPRNISKIVSSYFFRVKSVTNDCCAVIELLRDPGDNNFHPKDPADQQTKHLRATGICMTIDAKCFCHITCLPAINACS</sequence>
<proteinExistence type="predicted"/>
<protein>
    <submittedName>
        <fullName evidence="1">Spore coat protein</fullName>
    </submittedName>
</protein>
<reference evidence="1" key="2">
    <citation type="submission" date="2021-04" db="EMBL/GenBank/DDBJ databases">
        <authorList>
            <person name="Gilroy R."/>
        </authorList>
    </citation>
    <scope>NUCLEOTIDE SEQUENCE</scope>
    <source>
        <strain evidence="1">CHK169-2315</strain>
    </source>
</reference>